<accession>A0A086P7F3</accession>
<evidence type="ECO:0000256" key="10">
    <source>
        <dbReference type="ARBA" id="ARBA00023237"/>
    </source>
</evidence>
<dbReference type="eggNOG" id="COG4771">
    <property type="taxonomic scope" value="Bacteria"/>
</dbReference>
<dbReference type="PROSITE" id="PS52016">
    <property type="entry name" value="TONB_DEPENDENT_REC_3"/>
    <property type="match status" value="1"/>
</dbReference>
<feature type="chain" id="PRO_5001813028" evidence="13">
    <location>
        <begin position="28"/>
        <end position="789"/>
    </location>
</feature>
<evidence type="ECO:0000256" key="6">
    <source>
        <dbReference type="ARBA" id="ARBA00023004"/>
    </source>
</evidence>
<keyword evidence="3 11" id="KW-1134">Transmembrane beta strand</keyword>
<proteinExistence type="inferred from homology"/>
<evidence type="ECO:0000256" key="11">
    <source>
        <dbReference type="PROSITE-ProRule" id="PRU01360"/>
    </source>
</evidence>
<feature type="signal peptide" evidence="13">
    <location>
        <begin position="1"/>
        <end position="27"/>
    </location>
</feature>
<evidence type="ECO:0000313" key="17">
    <source>
        <dbReference type="Proteomes" id="UP000024284"/>
    </source>
</evidence>
<dbReference type="PATRIC" id="fig|1219045.3.peg.2948"/>
<keyword evidence="5 11" id="KW-0812">Transmembrane</keyword>
<evidence type="ECO:0000256" key="1">
    <source>
        <dbReference type="ARBA" id="ARBA00004571"/>
    </source>
</evidence>
<dbReference type="EMBL" id="JFZA02000033">
    <property type="protein sequence ID" value="KFG89321.1"/>
    <property type="molecule type" value="Genomic_DNA"/>
</dbReference>
<dbReference type="InterPro" id="IPR039426">
    <property type="entry name" value="TonB-dep_rcpt-like"/>
</dbReference>
<keyword evidence="13" id="KW-0732">Signal</keyword>
<dbReference type="GO" id="GO:0006826">
    <property type="term" value="P:iron ion transport"/>
    <property type="evidence" value="ECO:0007669"/>
    <property type="project" value="UniProtKB-KW"/>
</dbReference>
<dbReference type="Proteomes" id="UP000024284">
    <property type="component" value="Unassembled WGS sequence"/>
</dbReference>
<evidence type="ECO:0000256" key="9">
    <source>
        <dbReference type="ARBA" id="ARBA00023136"/>
    </source>
</evidence>
<dbReference type="AlphaFoldDB" id="A0A086P7F3"/>
<evidence type="ECO:0000259" key="14">
    <source>
        <dbReference type="Pfam" id="PF00593"/>
    </source>
</evidence>
<comment type="subcellular location">
    <subcellularLocation>
        <location evidence="1 11">Cell outer membrane</location>
        <topology evidence="1 11">Multi-pass membrane protein</topology>
    </subcellularLocation>
</comment>
<gene>
    <name evidence="16" type="ORF">BV98_002907</name>
</gene>
<dbReference type="Pfam" id="PF07715">
    <property type="entry name" value="Plug"/>
    <property type="match status" value="1"/>
</dbReference>
<evidence type="ECO:0000313" key="16">
    <source>
        <dbReference type="EMBL" id="KFG89321.1"/>
    </source>
</evidence>
<evidence type="ECO:0000259" key="15">
    <source>
        <dbReference type="Pfam" id="PF07715"/>
    </source>
</evidence>
<dbReference type="GO" id="GO:0009279">
    <property type="term" value="C:cell outer membrane"/>
    <property type="evidence" value="ECO:0007669"/>
    <property type="project" value="UniProtKB-SubCell"/>
</dbReference>
<keyword evidence="4" id="KW-0410">Iron transport</keyword>
<organism evidence="16 17">
    <name type="scientific">Sphingobium herbicidovorans (strain ATCC 700291 / DSM 11019 / CCUG 56400 / KCTC 2939 / LMG 18315 / NBRC 16415 / MH)</name>
    <name type="common">Sphingomonas herbicidovorans</name>
    <dbReference type="NCBI Taxonomy" id="1219045"/>
    <lineage>
        <taxon>Bacteria</taxon>
        <taxon>Pseudomonadati</taxon>
        <taxon>Pseudomonadota</taxon>
        <taxon>Alphaproteobacteria</taxon>
        <taxon>Sphingomonadales</taxon>
        <taxon>Sphingomonadaceae</taxon>
        <taxon>Sphingobium</taxon>
    </lineage>
</organism>
<dbReference type="PANTHER" id="PTHR32552:SF81">
    <property type="entry name" value="TONB-DEPENDENT OUTER MEMBRANE RECEPTOR"/>
    <property type="match status" value="1"/>
</dbReference>
<keyword evidence="9 11" id="KW-0472">Membrane</keyword>
<evidence type="ECO:0000256" key="8">
    <source>
        <dbReference type="ARBA" id="ARBA00023077"/>
    </source>
</evidence>
<dbReference type="RefSeq" id="WP_197053226.1">
    <property type="nucleotide sequence ID" value="NZ_BCZD01000044.1"/>
</dbReference>
<keyword evidence="7" id="KW-0406">Ion transport</keyword>
<dbReference type="Pfam" id="PF00593">
    <property type="entry name" value="TonB_dep_Rec_b-barrel"/>
    <property type="match status" value="1"/>
</dbReference>
<evidence type="ECO:0000256" key="7">
    <source>
        <dbReference type="ARBA" id="ARBA00023065"/>
    </source>
</evidence>
<evidence type="ECO:0000256" key="2">
    <source>
        <dbReference type="ARBA" id="ARBA00022448"/>
    </source>
</evidence>
<dbReference type="InterPro" id="IPR000531">
    <property type="entry name" value="Beta-barrel_TonB"/>
</dbReference>
<dbReference type="Gene3D" id="2.40.170.20">
    <property type="entry name" value="TonB-dependent receptor, beta-barrel domain"/>
    <property type="match status" value="1"/>
</dbReference>
<comment type="similarity">
    <text evidence="11 12">Belongs to the TonB-dependent receptor family.</text>
</comment>
<feature type="domain" description="TonB-dependent receptor-like beta-barrel" evidence="14">
    <location>
        <begin position="257"/>
        <end position="741"/>
    </location>
</feature>
<keyword evidence="2 11" id="KW-0813">Transport</keyword>
<evidence type="ECO:0000256" key="4">
    <source>
        <dbReference type="ARBA" id="ARBA00022496"/>
    </source>
</evidence>
<dbReference type="STRING" id="76947.GCA_002080435_01504"/>
<name>A0A086P7F3_SPHHM</name>
<keyword evidence="17" id="KW-1185">Reference proteome</keyword>
<dbReference type="PANTHER" id="PTHR32552">
    <property type="entry name" value="FERRICHROME IRON RECEPTOR-RELATED"/>
    <property type="match status" value="1"/>
</dbReference>
<comment type="caution">
    <text evidence="16">The sequence shown here is derived from an EMBL/GenBank/DDBJ whole genome shotgun (WGS) entry which is preliminary data.</text>
</comment>
<evidence type="ECO:0000256" key="3">
    <source>
        <dbReference type="ARBA" id="ARBA00022452"/>
    </source>
</evidence>
<sequence length="789" mass="85372">MNSSRPIVGLRTMAAMAVVLASAPAAAQVTADQGTAQADEIIVTATRQSANLQDVPMAVDVATGEKIERLSILTVSDIQQLSPGLQITNNTGRNNTATLRGISFDPDSGAFPAVEVYLNEVSVNAQQVFSALYDIEQIEVLRGPQGATRGKTAPGGAITIRTRRPDLTNSTGYLQGTLTDRDAFNVQGAVSLPIKADVLALRAALLVDGNRANHVRNIPTGERSYSHTMSGRFSLAYQPTPDLRADLAYQYLNVDARQFQQVAGPGNQPSLLDPTLSGPAIDPKDRYGVTEGPARFRNVSHFVTLNAGWDMGSHRLDFSGGYVSSRLLASRDLDVTNAVPGFIQAQDTDTQYDGFTGELRLSSQFDGFFNYSLSAYRSAIKGPTHVTQQSATFFPSTVLGLPVPPTPVPASTGLYLPLNVGIDVPVNNVTKSIAGSVALQFTDKLRAEVAARYNWFRTNFQTYLTVATPGLPLFGVPAGVLTGPNLASNPQTAYHFKALTGSANIVYEASPDVTAYLSYGRSFRLGPIAVGLTDPLSAELTQTKNETSDSIELGVKTRLFDRRVTFNAAIFYQWINDYISRVPGVYYSVPQNGSITRSFDFNFNGDVRSKGAEVSISAAPTPNWNLDVAASYVDARYQNAVAPCNSFDAAGRIIIPIGQETAQCLRDDRIAEIPRFSLSANTEYRVPIGEGNGFVRALVTYQPGFRSELAQFDYQSLTNVNLFLGFRNGKGWEISGFVKNLFNQERIRSISTATGQVGTTDPNVVFNSGYRTVTLTPPREFGIMSTFSF</sequence>
<evidence type="ECO:0000256" key="5">
    <source>
        <dbReference type="ARBA" id="ARBA00022692"/>
    </source>
</evidence>
<reference evidence="16" key="1">
    <citation type="submission" date="2014-08" db="EMBL/GenBank/DDBJ databases">
        <title>Draft genome sequences of Sphingobium herbicidovorans.</title>
        <authorList>
            <person name="Gan H.M."/>
            <person name="Gan H.Y."/>
            <person name="Savka M.A."/>
        </authorList>
    </citation>
    <scope>NUCLEOTIDE SEQUENCE [LARGE SCALE GENOMIC DNA]</scope>
    <source>
        <strain evidence="16">NBRC 16415</strain>
    </source>
</reference>
<keyword evidence="8 12" id="KW-0798">TonB box</keyword>
<keyword evidence="16" id="KW-0675">Receptor</keyword>
<dbReference type="SUPFAM" id="SSF56935">
    <property type="entry name" value="Porins"/>
    <property type="match status" value="1"/>
</dbReference>
<protein>
    <submittedName>
        <fullName evidence="16">TonB-dependent receptor</fullName>
    </submittedName>
</protein>
<dbReference type="InterPro" id="IPR012910">
    <property type="entry name" value="Plug_dom"/>
</dbReference>
<dbReference type="InterPro" id="IPR036942">
    <property type="entry name" value="Beta-barrel_TonB_sf"/>
</dbReference>
<feature type="domain" description="TonB-dependent receptor plug" evidence="15">
    <location>
        <begin position="52"/>
        <end position="157"/>
    </location>
</feature>
<keyword evidence="10 11" id="KW-0998">Cell outer membrane</keyword>
<keyword evidence="6" id="KW-0408">Iron</keyword>
<evidence type="ECO:0000256" key="13">
    <source>
        <dbReference type="SAM" id="SignalP"/>
    </source>
</evidence>
<evidence type="ECO:0000256" key="12">
    <source>
        <dbReference type="RuleBase" id="RU003357"/>
    </source>
</evidence>